<dbReference type="Gene3D" id="1.50.10.100">
    <property type="entry name" value="Chondroitin AC/alginate lyase"/>
    <property type="match status" value="1"/>
</dbReference>
<dbReference type="RefSeq" id="WP_245705378.1">
    <property type="nucleotide sequence ID" value="NZ_FNBN01000002.1"/>
</dbReference>
<dbReference type="Pfam" id="PF05426">
    <property type="entry name" value="Alginate_lyase"/>
    <property type="match status" value="1"/>
</dbReference>
<dbReference type="Proteomes" id="UP000199045">
    <property type="component" value="Unassembled WGS sequence"/>
</dbReference>
<dbReference type="AlphaFoldDB" id="A0A1G7LVK3"/>
<dbReference type="InterPro" id="IPR008929">
    <property type="entry name" value="Chondroitin_lyas"/>
</dbReference>
<proteinExistence type="predicted"/>
<feature type="domain" description="Alginate lyase" evidence="3">
    <location>
        <begin position="78"/>
        <end position="353"/>
    </location>
</feature>
<dbReference type="EMBL" id="FNBN01000002">
    <property type="protein sequence ID" value="SDF53406.1"/>
    <property type="molecule type" value="Genomic_DNA"/>
</dbReference>
<dbReference type="GO" id="GO:0016829">
    <property type="term" value="F:lyase activity"/>
    <property type="evidence" value="ECO:0007669"/>
    <property type="project" value="UniProtKB-KW"/>
</dbReference>
<evidence type="ECO:0000313" key="5">
    <source>
        <dbReference type="Proteomes" id="UP000199045"/>
    </source>
</evidence>
<sequence length="404" mass="46701">MRMPVLEVCIMLVLALFVCMNTLMAQSPPETFLIKPGKLLEGKRKIARQEPAMQQALAELISIADKSLKNGPYSVVYKDKAPPSGDKHDYMSVGPYWWPDTSKANGLPYIRKDGQVNPERYAIKDDEYQNAMSRDVYFLGLAWFYTGNEKYAAHAVELLRIWFLDPTTRMNPNLNYAQAIPGITDGRGIGLIDTHNVTMLIDGVQLLKDSKSLSAETYKGIQEWYREFLQWMRTSPIGLDEADEMNNHGTWYDVQQVMIALFTGQRELARQMLEEQTRKRIDLQLETDGRQPKELARTLSWNYSLFNLRAFFELALLAENVDVDLWNYESPGKKSLKKAYTWLLPYATGKKDWDYQQIKPKHDEDFLELSEVAAKKYIDIDLAALRKQHGDFRNNLLLLTDWAY</sequence>
<keyword evidence="2 4" id="KW-0456">Lyase</keyword>
<evidence type="ECO:0000256" key="1">
    <source>
        <dbReference type="ARBA" id="ARBA00022729"/>
    </source>
</evidence>
<keyword evidence="1" id="KW-0732">Signal</keyword>
<evidence type="ECO:0000313" key="4">
    <source>
        <dbReference type="EMBL" id="SDF53406.1"/>
    </source>
</evidence>
<dbReference type="InterPro" id="IPR008397">
    <property type="entry name" value="Alginate_lyase_dom"/>
</dbReference>
<dbReference type="GO" id="GO:0042597">
    <property type="term" value="C:periplasmic space"/>
    <property type="evidence" value="ECO:0007669"/>
    <property type="project" value="InterPro"/>
</dbReference>
<gene>
    <name evidence="4" type="ORF">SAMN04488121_102200</name>
</gene>
<evidence type="ECO:0000259" key="3">
    <source>
        <dbReference type="Pfam" id="PF05426"/>
    </source>
</evidence>
<reference evidence="4 5" key="1">
    <citation type="submission" date="2016-10" db="EMBL/GenBank/DDBJ databases">
        <authorList>
            <person name="de Groot N.N."/>
        </authorList>
    </citation>
    <scope>NUCLEOTIDE SEQUENCE [LARGE SCALE GENOMIC DNA]</scope>
    <source>
        <strain evidence="4 5">DSM 527</strain>
    </source>
</reference>
<accession>A0A1G7LVK3</accession>
<evidence type="ECO:0000256" key="2">
    <source>
        <dbReference type="ARBA" id="ARBA00023239"/>
    </source>
</evidence>
<protein>
    <submittedName>
        <fullName evidence="4">Alginate lyase</fullName>
    </submittedName>
</protein>
<name>A0A1G7LVK3_CHIFI</name>
<organism evidence="4 5">
    <name type="scientific">Chitinophaga filiformis</name>
    <name type="common">Myxococcus filiformis</name>
    <name type="synonym">Flexibacter filiformis</name>
    <dbReference type="NCBI Taxonomy" id="104663"/>
    <lineage>
        <taxon>Bacteria</taxon>
        <taxon>Pseudomonadati</taxon>
        <taxon>Bacteroidota</taxon>
        <taxon>Chitinophagia</taxon>
        <taxon>Chitinophagales</taxon>
        <taxon>Chitinophagaceae</taxon>
        <taxon>Chitinophaga</taxon>
    </lineage>
</organism>
<dbReference type="SUPFAM" id="SSF48230">
    <property type="entry name" value="Chondroitin AC/alginate lyase"/>
    <property type="match status" value="1"/>
</dbReference>
<dbReference type="STRING" id="104663.SAMN04488121_102200"/>